<evidence type="ECO:0000313" key="2">
    <source>
        <dbReference type="EMBL" id="GAA3718663.1"/>
    </source>
</evidence>
<reference evidence="3" key="1">
    <citation type="journal article" date="2019" name="Int. J. Syst. Evol. Microbiol.">
        <title>The Global Catalogue of Microorganisms (GCM) 10K type strain sequencing project: providing services to taxonomists for standard genome sequencing and annotation.</title>
        <authorList>
            <consortium name="The Broad Institute Genomics Platform"/>
            <consortium name="The Broad Institute Genome Sequencing Center for Infectious Disease"/>
            <person name="Wu L."/>
            <person name="Ma J."/>
        </authorList>
    </citation>
    <scope>NUCLEOTIDE SEQUENCE [LARGE SCALE GENOMIC DNA]</scope>
    <source>
        <strain evidence="3">JCM 16904</strain>
    </source>
</reference>
<feature type="region of interest" description="Disordered" evidence="1">
    <location>
        <begin position="109"/>
        <end position="148"/>
    </location>
</feature>
<protein>
    <recommendedName>
        <fullName evidence="4">[acyl-carrier-protein] S-malonyltransferase</fullName>
    </recommendedName>
</protein>
<organism evidence="2 3">
    <name type="scientific">Nonomuraea antimicrobica</name>
    <dbReference type="NCBI Taxonomy" id="561173"/>
    <lineage>
        <taxon>Bacteria</taxon>
        <taxon>Bacillati</taxon>
        <taxon>Actinomycetota</taxon>
        <taxon>Actinomycetes</taxon>
        <taxon>Streptosporangiales</taxon>
        <taxon>Streptosporangiaceae</taxon>
        <taxon>Nonomuraea</taxon>
    </lineage>
</organism>
<feature type="compositionally biased region" description="Basic and acidic residues" evidence="1">
    <location>
        <begin position="17"/>
        <end position="43"/>
    </location>
</feature>
<sequence length="232" mass="24906">MPFRLLSAESTDLFTGSRDEPRHVPRVAKDGREWRRPPSPERPAHRHVRHRLFDTPEAACAATLPALEPLGLITLDSPPSAIADAIRAHPYGTLVGPIDGARGRHVATARPETAAPQRHTTLQNAETTPGTKPLGSAPSGAATSGTTAFGTTGTVAALRPDTLVLEDTVQPPHHTAVAGSSPGLHHHPLLLEAARRKAFARCLDDMRAKKVRLVPALEHPGDPRQPDNHHKH</sequence>
<evidence type="ECO:0000313" key="3">
    <source>
        <dbReference type="Proteomes" id="UP001500902"/>
    </source>
</evidence>
<name>A0ABP7EFT7_9ACTN</name>
<dbReference type="EMBL" id="BAAAZP010000238">
    <property type="protein sequence ID" value="GAA3718663.1"/>
    <property type="molecule type" value="Genomic_DNA"/>
</dbReference>
<proteinExistence type="predicted"/>
<evidence type="ECO:0008006" key="4">
    <source>
        <dbReference type="Google" id="ProtNLM"/>
    </source>
</evidence>
<accession>A0ABP7EFT7</accession>
<feature type="region of interest" description="Disordered" evidence="1">
    <location>
        <begin position="1"/>
        <end position="49"/>
    </location>
</feature>
<comment type="caution">
    <text evidence="2">The sequence shown here is derived from an EMBL/GenBank/DDBJ whole genome shotgun (WGS) entry which is preliminary data.</text>
</comment>
<gene>
    <name evidence="2" type="ORF">GCM10022224_100510</name>
</gene>
<feature type="compositionally biased region" description="Polar residues" evidence="1">
    <location>
        <begin position="118"/>
        <end position="130"/>
    </location>
</feature>
<feature type="compositionally biased region" description="Low complexity" evidence="1">
    <location>
        <begin position="135"/>
        <end position="148"/>
    </location>
</feature>
<dbReference type="Proteomes" id="UP001500902">
    <property type="component" value="Unassembled WGS sequence"/>
</dbReference>
<evidence type="ECO:0000256" key="1">
    <source>
        <dbReference type="SAM" id="MobiDB-lite"/>
    </source>
</evidence>
<keyword evidence="3" id="KW-1185">Reference proteome</keyword>